<evidence type="ECO:0000313" key="2">
    <source>
        <dbReference type="Proteomes" id="UP000070427"/>
    </source>
</evidence>
<dbReference type="Proteomes" id="UP000070427">
    <property type="component" value="Unassembled WGS sequence"/>
</dbReference>
<dbReference type="OrthoDB" id="1719576at2"/>
<evidence type="ECO:0000313" key="1">
    <source>
        <dbReference type="EMBL" id="KXG75542.1"/>
    </source>
</evidence>
<dbReference type="STRING" id="520764.AN618_18200"/>
<keyword evidence="2" id="KW-1185">Reference proteome</keyword>
<organism evidence="1 2">
    <name type="scientific">Fervidicola ferrireducens</name>
    <dbReference type="NCBI Taxonomy" id="520764"/>
    <lineage>
        <taxon>Bacteria</taxon>
        <taxon>Bacillati</taxon>
        <taxon>Bacillota</taxon>
        <taxon>Clostridia</taxon>
        <taxon>Thermosediminibacterales</taxon>
        <taxon>Thermosediminibacteraceae</taxon>
        <taxon>Fervidicola</taxon>
    </lineage>
</organism>
<dbReference type="InParanoid" id="A0A140L4R7"/>
<proteinExistence type="predicted"/>
<gene>
    <name evidence="1" type="ORF">AN618_18200</name>
</gene>
<sequence>MLNIRHLVGAILLLHNGLTKILAESKDFYELEKGISKLSQKVSSQMLIWTLEQLDLNLMNNRDRETWEVIGFKEKQTYAKTGDIWAINRVEEINIGGDGEKGVKQGLEYFPGARYRLDPYHLSKNLIEK</sequence>
<comment type="caution">
    <text evidence="1">The sequence shown here is derived from an EMBL/GenBank/DDBJ whole genome shotgun (WGS) entry which is preliminary data.</text>
</comment>
<accession>A0A140L4R7</accession>
<protein>
    <submittedName>
        <fullName evidence="1">Uncharacterized protein</fullName>
    </submittedName>
</protein>
<dbReference type="AlphaFoldDB" id="A0A140L4R7"/>
<dbReference type="EMBL" id="LOED01000025">
    <property type="protein sequence ID" value="KXG75542.1"/>
    <property type="molecule type" value="Genomic_DNA"/>
</dbReference>
<name>A0A140L4R7_9FIRM</name>
<reference evidence="1 2" key="1">
    <citation type="submission" date="2015-12" db="EMBL/GenBank/DDBJ databases">
        <title>Draft genome sequnece of Fervidicola ferrireducens strain Y170.</title>
        <authorList>
            <person name="Patel B.K."/>
        </authorList>
    </citation>
    <scope>NUCLEOTIDE SEQUENCE [LARGE SCALE GENOMIC DNA]</scope>
    <source>
        <strain evidence="1 2">Y170</strain>
    </source>
</reference>
<dbReference type="RefSeq" id="WP_066354124.1">
    <property type="nucleotide sequence ID" value="NZ_LOED01000025.1"/>
</dbReference>